<comment type="caution">
    <text evidence="1">The sequence shown here is derived from an EMBL/GenBank/DDBJ whole genome shotgun (WGS) entry which is preliminary data.</text>
</comment>
<sequence length="347" mass="37062">MADSADSGAPPVAVQVVSEGGAAAAAFLFPSAGQPDIVRAAQKDLFYQQRLLAQVAELAQQVGGTRLYASHQGAVDTAARAVYYGLTTLAGAQTLGEEYCGILQIDPHRLYPSLGRRLLLVLLQAGSALGPAAVLAAARRWLQTRRLRRGAAAEEGRAERLLGRAAALARKGGILPALATAHLALFYFTGAYHSLAKRLAGVRYAFMRPLRQGEESAGYEVLGALLAIQLTVQAGIALLGWRTDSDADPEEGDAEHVCWEDSAADGEKSVDGGGSDSEDSDATAVQRFVQSDQKCTLCLSPRHHSAATPCGHVFCWTCVFEWCQTRPECPLCRQPVQLNQIVPVFNY</sequence>
<accession>A0ACC1L142</accession>
<gene>
    <name evidence="1" type="primary">PEX10</name>
    <name evidence="1" type="ORF">H4R21_003596</name>
</gene>
<evidence type="ECO:0000313" key="1">
    <source>
        <dbReference type="EMBL" id="KAJ2799304.1"/>
    </source>
</evidence>
<name>A0ACC1L142_9FUNG</name>
<evidence type="ECO:0000313" key="2">
    <source>
        <dbReference type="Proteomes" id="UP001140087"/>
    </source>
</evidence>
<keyword evidence="2" id="KW-1185">Reference proteome</keyword>
<dbReference type="Proteomes" id="UP001140087">
    <property type="component" value="Unassembled WGS sequence"/>
</dbReference>
<proteinExistence type="predicted"/>
<dbReference type="EMBL" id="JANBUN010001172">
    <property type="protein sequence ID" value="KAJ2799304.1"/>
    <property type="molecule type" value="Genomic_DNA"/>
</dbReference>
<organism evidence="1 2">
    <name type="scientific">Coemansia helicoidea</name>
    <dbReference type="NCBI Taxonomy" id="1286919"/>
    <lineage>
        <taxon>Eukaryota</taxon>
        <taxon>Fungi</taxon>
        <taxon>Fungi incertae sedis</taxon>
        <taxon>Zoopagomycota</taxon>
        <taxon>Kickxellomycotina</taxon>
        <taxon>Kickxellomycetes</taxon>
        <taxon>Kickxellales</taxon>
        <taxon>Kickxellaceae</taxon>
        <taxon>Coemansia</taxon>
    </lineage>
</organism>
<protein>
    <submittedName>
        <fullName evidence="1">Peroxisome biogenesis factor 10</fullName>
    </submittedName>
</protein>
<reference evidence="1" key="1">
    <citation type="submission" date="2022-07" db="EMBL/GenBank/DDBJ databases">
        <title>Phylogenomic reconstructions and comparative analyses of Kickxellomycotina fungi.</title>
        <authorList>
            <person name="Reynolds N.K."/>
            <person name="Stajich J.E."/>
            <person name="Barry K."/>
            <person name="Grigoriev I.V."/>
            <person name="Crous P."/>
            <person name="Smith M.E."/>
        </authorList>
    </citation>
    <scope>NUCLEOTIDE SEQUENCE</scope>
    <source>
        <strain evidence="1">BCRC 34780</strain>
    </source>
</reference>